<dbReference type="Proteomes" id="UP000187406">
    <property type="component" value="Unassembled WGS sequence"/>
</dbReference>
<feature type="coiled-coil region" evidence="6">
    <location>
        <begin position="91"/>
        <end position="129"/>
    </location>
</feature>
<dbReference type="PRINTS" id="PR00404">
    <property type="entry name" value="MADSDOMAIN"/>
</dbReference>
<dbReference type="AlphaFoldDB" id="A0A1Q3AS34"/>
<accession>A0A1Q3AS34</accession>
<feature type="compositionally biased region" description="Polar residues" evidence="7">
    <location>
        <begin position="190"/>
        <end position="202"/>
    </location>
</feature>
<dbReference type="GO" id="GO:0000981">
    <property type="term" value="F:DNA-binding transcription factor activity, RNA polymerase II-specific"/>
    <property type="evidence" value="ECO:0007669"/>
    <property type="project" value="TreeGrafter"/>
</dbReference>
<dbReference type="Gene3D" id="3.40.1810.10">
    <property type="entry name" value="Transcription factor, MADS-box"/>
    <property type="match status" value="1"/>
</dbReference>
<keyword evidence="10" id="KW-1185">Reference proteome</keyword>
<dbReference type="GO" id="GO:0005634">
    <property type="term" value="C:nucleus"/>
    <property type="evidence" value="ECO:0007669"/>
    <property type="project" value="UniProtKB-SubCell"/>
</dbReference>
<evidence type="ECO:0000256" key="2">
    <source>
        <dbReference type="ARBA" id="ARBA00023015"/>
    </source>
</evidence>
<dbReference type="PROSITE" id="PS50066">
    <property type="entry name" value="MADS_BOX_2"/>
    <property type="match status" value="1"/>
</dbReference>
<dbReference type="OrthoDB" id="1898716at2759"/>
<dbReference type="InterPro" id="IPR036879">
    <property type="entry name" value="TF_MADSbox_sf"/>
</dbReference>
<evidence type="ECO:0000313" key="10">
    <source>
        <dbReference type="Proteomes" id="UP000187406"/>
    </source>
</evidence>
<dbReference type="EMBL" id="BDDD01000070">
    <property type="protein sequence ID" value="GAV58485.1"/>
    <property type="molecule type" value="Genomic_DNA"/>
</dbReference>
<comment type="caution">
    <text evidence="9">The sequence shown here is derived from an EMBL/GenBank/DDBJ whole genome shotgun (WGS) entry which is preliminary data.</text>
</comment>
<dbReference type="Pfam" id="PF00319">
    <property type="entry name" value="SRF-TF"/>
    <property type="match status" value="1"/>
</dbReference>
<evidence type="ECO:0000256" key="5">
    <source>
        <dbReference type="ARBA" id="ARBA00023242"/>
    </source>
</evidence>
<feature type="domain" description="MADS-box" evidence="8">
    <location>
        <begin position="7"/>
        <end position="67"/>
    </location>
</feature>
<comment type="subcellular location">
    <subcellularLocation>
        <location evidence="1">Nucleus</location>
    </subcellularLocation>
</comment>
<protein>
    <submittedName>
        <fullName evidence="9">SRF-TF domain-containing protein</fullName>
    </submittedName>
</protein>
<evidence type="ECO:0000256" key="6">
    <source>
        <dbReference type="SAM" id="Coils"/>
    </source>
</evidence>
<dbReference type="SUPFAM" id="SSF55455">
    <property type="entry name" value="SRF-like"/>
    <property type="match status" value="1"/>
</dbReference>
<dbReference type="InterPro" id="IPR002100">
    <property type="entry name" value="TF_MADSbox"/>
</dbReference>
<gene>
    <name evidence="9" type="ORF">CFOL_v3_02018</name>
</gene>
<evidence type="ECO:0000256" key="3">
    <source>
        <dbReference type="ARBA" id="ARBA00023125"/>
    </source>
</evidence>
<keyword evidence="6" id="KW-0175">Coiled coil</keyword>
<keyword evidence="3" id="KW-0238">DNA-binding</keyword>
<evidence type="ECO:0000256" key="7">
    <source>
        <dbReference type="SAM" id="MobiDB-lite"/>
    </source>
</evidence>
<feature type="region of interest" description="Disordered" evidence="7">
    <location>
        <begin position="169"/>
        <end position="255"/>
    </location>
</feature>
<sequence length="255" mass="28475">MSEKKSRGKQKIEMKKIENEDEKLITFSKRKAGIYKKASELVTLCGAEIFIGIFSPSDKPFTFSHPSANSIANRFLGQIPPPNDYTQNILEARRQIRINELNQRYDELLRQTEAEKESSKASKQLMRDKESQGWWEATIEKLNQQELEHIDTLFEDMKMNILSKISEKNVCGSSSSHPAMGINPLESAGPSPSSHPTMNFVQGSDPVNPISSIGASSSSQPLMDPSSERTNTFGVNTIGTDQEEPTSYDFGPNNL</sequence>
<dbReference type="PANTHER" id="PTHR11945">
    <property type="entry name" value="MADS BOX PROTEIN"/>
    <property type="match status" value="1"/>
</dbReference>
<dbReference type="PANTHER" id="PTHR11945:SF725">
    <property type="entry name" value="AGAMOUS-LIKE 58-RELATED"/>
    <property type="match status" value="1"/>
</dbReference>
<keyword evidence="5" id="KW-0539">Nucleus</keyword>
<keyword evidence="2" id="KW-0805">Transcription regulation</keyword>
<feature type="compositionally biased region" description="Polar residues" evidence="7">
    <location>
        <begin position="228"/>
        <end position="240"/>
    </location>
</feature>
<evidence type="ECO:0000259" key="8">
    <source>
        <dbReference type="PROSITE" id="PS50066"/>
    </source>
</evidence>
<dbReference type="GO" id="GO:0046983">
    <property type="term" value="F:protein dimerization activity"/>
    <property type="evidence" value="ECO:0007669"/>
    <property type="project" value="InterPro"/>
</dbReference>
<dbReference type="SMART" id="SM00432">
    <property type="entry name" value="MADS"/>
    <property type="match status" value="1"/>
</dbReference>
<dbReference type="InParanoid" id="A0A1Q3AS34"/>
<dbReference type="GO" id="GO:0000978">
    <property type="term" value="F:RNA polymerase II cis-regulatory region sequence-specific DNA binding"/>
    <property type="evidence" value="ECO:0007669"/>
    <property type="project" value="TreeGrafter"/>
</dbReference>
<reference evidence="10" key="1">
    <citation type="submission" date="2016-04" db="EMBL/GenBank/DDBJ databases">
        <title>Cephalotus genome sequencing.</title>
        <authorList>
            <person name="Fukushima K."/>
            <person name="Hasebe M."/>
            <person name="Fang X."/>
        </authorList>
    </citation>
    <scope>NUCLEOTIDE SEQUENCE [LARGE SCALE GENOMIC DNA]</scope>
    <source>
        <strain evidence="10">cv. St1</strain>
    </source>
</reference>
<proteinExistence type="predicted"/>
<feature type="compositionally biased region" description="Low complexity" evidence="7">
    <location>
        <begin position="210"/>
        <end position="225"/>
    </location>
</feature>
<evidence type="ECO:0000313" key="9">
    <source>
        <dbReference type="EMBL" id="GAV58485.1"/>
    </source>
</evidence>
<organism evidence="9 10">
    <name type="scientific">Cephalotus follicularis</name>
    <name type="common">Albany pitcher plant</name>
    <dbReference type="NCBI Taxonomy" id="3775"/>
    <lineage>
        <taxon>Eukaryota</taxon>
        <taxon>Viridiplantae</taxon>
        <taxon>Streptophyta</taxon>
        <taxon>Embryophyta</taxon>
        <taxon>Tracheophyta</taxon>
        <taxon>Spermatophyta</taxon>
        <taxon>Magnoliopsida</taxon>
        <taxon>eudicotyledons</taxon>
        <taxon>Gunneridae</taxon>
        <taxon>Pentapetalae</taxon>
        <taxon>rosids</taxon>
        <taxon>fabids</taxon>
        <taxon>Oxalidales</taxon>
        <taxon>Cephalotaceae</taxon>
        <taxon>Cephalotus</taxon>
    </lineage>
</organism>
<name>A0A1Q3AS34_CEPFO</name>
<keyword evidence="4" id="KW-0804">Transcription</keyword>
<evidence type="ECO:0000256" key="4">
    <source>
        <dbReference type="ARBA" id="ARBA00023163"/>
    </source>
</evidence>
<evidence type="ECO:0000256" key="1">
    <source>
        <dbReference type="ARBA" id="ARBA00004123"/>
    </source>
</evidence>